<evidence type="ECO:0000313" key="10">
    <source>
        <dbReference type="Proteomes" id="UP000474757"/>
    </source>
</evidence>
<feature type="transmembrane region" description="Helical" evidence="7">
    <location>
        <begin position="240"/>
        <end position="261"/>
    </location>
</feature>
<name>A0A6B2JYB5_9RHOB</name>
<protein>
    <submittedName>
        <fullName evidence="9">Carbohydrate ABC transporter permease</fullName>
    </submittedName>
</protein>
<feature type="domain" description="ABC transmembrane type-1" evidence="8">
    <location>
        <begin position="72"/>
        <end position="262"/>
    </location>
</feature>
<dbReference type="RefSeq" id="WP_163893681.1">
    <property type="nucleotide sequence ID" value="NZ_JAAFYS010000002.1"/>
</dbReference>
<keyword evidence="10" id="KW-1185">Reference proteome</keyword>
<dbReference type="PANTHER" id="PTHR32243:SF18">
    <property type="entry name" value="INNER MEMBRANE ABC TRANSPORTER PERMEASE PROTEIN YCJP"/>
    <property type="match status" value="1"/>
</dbReference>
<evidence type="ECO:0000256" key="7">
    <source>
        <dbReference type="RuleBase" id="RU363032"/>
    </source>
</evidence>
<comment type="similarity">
    <text evidence="7">Belongs to the binding-protein-dependent transport system permease family.</text>
</comment>
<evidence type="ECO:0000259" key="8">
    <source>
        <dbReference type="PROSITE" id="PS50928"/>
    </source>
</evidence>
<gene>
    <name evidence="9" type="ORF">GZA08_11555</name>
</gene>
<evidence type="ECO:0000256" key="1">
    <source>
        <dbReference type="ARBA" id="ARBA00004651"/>
    </source>
</evidence>
<organism evidence="9 10">
    <name type="scientific">Pseudoroseicyclus tamaricis</name>
    <dbReference type="NCBI Taxonomy" id="2705421"/>
    <lineage>
        <taxon>Bacteria</taxon>
        <taxon>Pseudomonadati</taxon>
        <taxon>Pseudomonadota</taxon>
        <taxon>Alphaproteobacteria</taxon>
        <taxon>Rhodobacterales</taxon>
        <taxon>Paracoccaceae</taxon>
        <taxon>Pseudoroseicyclus</taxon>
    </lineage>
</organism>
<dbReference type="InterPro" id="IPR050901">
    <property type="entry name" value="BP-dep_ABC_trans_perm"/>
</dbReference>
<dbReference type="SUPFAM" id="SSF161098">
    <property type="entry name" value="MetI-like"/>
    <property type="match status" value="1"/>
</dbReference>
<evidence type="ECO:0000256" key="3">
    <source>
        <dbReference type="ARBA" id="ARBA00022475"/>
    </source>
</evidence>
<dbReference type="CDD" id="cd06261">
    <property type="entry name" value="TM_PBP2"/>
    <property type="match status" value="1"/>
</dbReference>
<accession>A0A6B2JYB5</accession>
<dbReference type="GO" id="GO:0055085">
    <property type="term" value="P:transmembrane transport"/>
    <property type="evidence" value="ECO:0007669"/>
    <property type="project" value="InterPro"/>
</dbReference>
<feature type="transmembrane region" description="Helical" evidence="7">
    <location>
        <begin position="117"/>
        <end position="135"/>
    </location>
</feature>
<dbReference type="InterPro" id="IPR035906">
    <property type="entry name" value="MetI-like_sf"/>
</dbReference>
<evidence type="ECO:0000256" key="6">
    <source>
        <dbReference type="ARBA" id="ARBA00023136"/>
    </source>
</evidence>
<dbReference type="InterPro" id="IPR000515">
    <property type="entry name" value="MetI-like"/>
</dbReference>
<comment type="subcellular location">
    <subcellularLocation>
        <location evidence="1 7">Cell membrane</location>
        <topology evidence="1 7">Multi-pass membrane protein</topology>
    </subcellularLocation>
</comment>
<comment type="caution">
    <text evidence="9">The sequence shown here is derived from an EMBL/GenBank/DDBJ whole genome shotgun (WGS) entry which is preliminary data.</text>
</comment>
<feature type="transmembrane region" description="Helical" evidence="7">
    <location>
        <begin position="71"/>
        <end position="96"/>
    </location>
</feature>
<dbReference type="AlphaFoldDB" id="A0A6B2JYB5"/>
<keyword evidence="4 7" id="KW-0812">Transmembrane</keyword>
<keyword evidence="5 7" id="KW-1133">Transmembrane helix</keyword>
<feature type="transmembrane region" description="Helical" evidence="7">
    <location>
        <begin position="213"/>
        <end position="233"/>
    </location>
</feature>
<dbReference type="GO" id="GO:0005886">
    <property type="term" value="C:plasma membrane"/>
    <property type="evidence" value="ECO:0007669"/>
    <property type="project" value="UniProtKB-SubCell"/>
</dbReference>
<dbReference type="Pfam" id="PF00528">
    <property type="entry name" value="BPD_transp_1"/>
    <property type="match status" value="1"/>
</dbReference>
<keyword evidence="6 7" id="KW-0472">Membrane</keyword>
<proteinExistence type="inferred from homology"/>
<evidence type="ECO:0000256" key="4">
    <source>
        <dbReference type="ARBA" id="ARBA00022692"/>
    </source>
</evidence>
<feature type="transmembrane region" description="Helical" evidence="7">
    <location>
        <begin position="141"/>
        <end position="163"/>
    </location>
</feature>
<dbReference type="PROSITE" id="PS50928">
    <property type="entry name" value="ABC_TM1"/>
    <property type="match status" value="1"/>
</dbReference>
<evidence type="ECO:0000256" key="2">
    <source>
        <dbReference type="ARBA" id="ARBA00022448"/>
    </source>
</evidence>
<dbReference type="EMBL" id="JAAGAB010000002">
    <property type="protein sequence ID" value="NDV01599.1"/>
    <property type="molecule type" value="Genomic_DNA"/>
</dbReference>
<feature type="transmembrane region" description="Helical" evidence="7">
    <location>
        <begin position="12"/>
        <end position="33"/>
    </location>
</feature>
<feature type="transmembrane region" description="Helical" evidence="7">
    <location>
        <begin position="184"/>
        <end position="207"/>
    </location>
</feature>
<keyword evidence="2 7" id="KW-0813">Transport</keyword>
<dbReference type="Proteomes" id="UP000474757">
    <property type="component" value="Unassembled WGS sequence"/>
</dbReference>
<reference evidence="9 10" key="1">
    <citation type="submission" date="2020-02" db="EMBL/GenBank/DDBJ databases">
        <title>Pseudoroseicyclus tamarix, sp. nov., isolated from offshore sediment of a Tamarix chinensis forest.</title>
        <authorList>
            <person name="Gai Y."/>
        </authorList>
    </citation>
    <scope>NUCLEOTIDE SEQUENCE [LARGE SCALE GENOMIC DNA]</scope>
    <source>
        <strain evidence="9 10">CLL3-39</strain>
    </source>
</reference>
<evidence type="ECO:0000313" key="9">
    <source>
        <dbReference type="EMBL" id="NDV01599.1"/>
    </source>
</evidence>
<dbReference type="Gene3D" id="1.10.3720.10">
    <property type="entry name" value="MetI-like"/>
    <property type="match status" value="1"/>
</dbReference>
<evidence type="ECO:0000256" key="5">
    <source>
        <dbReference type="ARBA" id="ARBA00022989"/>
    </source>
</evidence>
<sequence length="276" mass="30534">MARAVTPQRKTLNTIFAWAIGLTIFFPILWTILTSFKTEGTAIANPPVLLFFDWTLENYETVQERSNYMRYLWNSIAIAGGSTILGLIVAVPAAWSMAFVPSKATKNILMWMLSTKMLPAVGVLFPIYLICIQLGLLDSKIALIVILMLINLPIIVWMLYTYFREIPGEILEAGRMDGAGLREEILYILTPMAVPGIASTLLLNFILAWNEAFWTLNLTAVNAAPLTAFIASYSSPEGLFFAKLSAASTMAIAPILILGWFSQKQLVRGLTFGAVK</sequence>
<dbReference type="PANTHER" id="PTHR32243">
    <property type="entry name" value="MALTOSE TRANSPORT SYSTEM PERMEASE-RELATED"/>
    <property type="match status" value="1"/>
</dbReference>
<keyword evidence="3" id="KW-1003">Cell membrane</keyword>